<sequence length="80" mass="8985">MSKILFLADLHGNMTATLALEKEIEKIQPDDIWFLGDAVGKGPENDKTLDWVRNHCHHFIAGNWDEVVIKSSGVININTI</sequence>
<proteinExistence type="predicted"/>
<dbReference type="STRING" id="39495.SAMN02745111_02176"/>
<dbReference type="EMBL" id="FUXZ01000015">
    <property type="protein sequence ID" value="SKA71196.1"/>
    <property type="molecule type" value="Genomic_DNA"/>
</dbReference>
<reference evidence="2 3" key="1">
    <citation type="submission" date="2017-02" db="EMBL/GenBank/DDBJ databases">
        <authorList>
            <person name="Peterson S.W."/>
        </authorList>
    </citation>
    <scope>NUCLEOTIDE SEQUENCE [LARGE SCALE GENOMIC DNA]</scope>
    <source>
        <strain evidence="2 3">ATCC 35992</strain>
    </source>
</reference>
<dbReference type="AlphaFoldDB" id="A0A1T4W1S1"/>
<dbReference type="PANTHER" id="PTHR42850">
    <property type="entry name" value="METALLOPHOSPHOESTERASE"/>
    <property type="match status" value="1"/>
</dbReference>
<protein>
    <submittedName>
        <fullName evidence="2">Calcineurin-like phosphoesterase superfamily domain-containing protein</fullName>
    </submittedName>
</protein>
<dbReference type="PANTHER" id="PTHR42850:SF2">
    <property type="entry name" value="BLL5683 PROTEIN"/>
    <property type="match status" value="1"/>
</dbReference>
<keyword evidence="3" id="KW-1185">Reference proteome</keyword>
<gene>
    <name evidence="2" type="ORF">SAMN02745111_02176</name>
</gene>
<dbReference type="GO" id="GO:0005737">
    <property type="term" value="C:cytoplasm"/>
    <property type="evidence" value="ECO:0007669"/>
    <property type="project" value="TreeGrafter"/>
</dbReference>
<dbReference type="GO" id="GO:0016791">
    <property type="term" value="F:phosphatase activity"/>
    <property type="evidence" value="ECO:0007669"/>
    <property type="project" value="TreeGrafter"/>
</dbReference>
<name>A0A1T4W1S1_9FIRM</name>
<evidence type="ECO:0000313" key="2">
    <source>
        <dbReference type="EMBL" id="SKA71196.1"/>
    </source>
</evidence>
<dbReference type="OrthoDB" id="9800565at2"/>
<dbReference type="CDD" id="cd00838">
    <property type="entry name" value="MPP_superfamily"/>
    <property type="match status" value="1"/>
</dbReference>
<accession>A0A1T4W1S1</accession>
<dbReference type="InterPro" id="IPR029052">
    <property type="entry name" value="Metallo-depent_PP-like"/>
</dbReference>
<dbReference type="InterPro" id="IPR050126">
    <property type="entry name" value="Ap4A_hydrolase"/>
</dbReference>
<dbReference type="RefSeq" id="WP_078767002.1">
    <property type="nucleotide sequence ID" value="NZ_FUXZ01000015.1"/>
</dbReference>
<dbReference type="Proteomes" id="UP000190814">
    <property type="component" value="Unassembled WGS sequence"/>
</dbReference>
<evidence type="ECO:0000259" key="1">
    <source>
        <dbReference type="Pfam" id="PF00149"/>
    </source>
</evidence>
<dbReference type="Pfam" id="PF00149">
    <property type="entry name" value="Metallophos"/>
    <property type="match status" value="1"/>
</dbReference>
<dbReference type="SUPFAM" id="SSF56300">
    <property type="entry name" value="Metallo-dependent phosphatases"/>
    <property type="match status" value="1"/>
</dbReference>
<evidence type="ECO:0000313" key="3">
    <source>
        <dbReference type="Proteomes" id="UP000190814"/>
    </source>
</evidence>
<dbReference type="Gene3D" id="3.60.21.10">
    <property type="match status" value="1"/>
</dbReference>
<organism evidence="2 3">
    <name type="scientific">Eubacterium uniforme</name>
    <dbReference type="NCBI Taxonomy" id="39495"/>
    <lineage>
        <taxon>Bacteria</taxon>
        <taxon>Bacillati</taxon>
        <taxon>Bacillota</taxon>
        <taxon>Clostridia</taxon>
        <taxon>Eubacteriales</taxon>
        <taxon>Eubacteriaceae</taxon>
        <taxon>Eubacterium</taxon>
    </lineage>
</organism>
<dbReference type="InterPro" id="IPR004843">
    <property type="entry name" value="Calcineurin-like_PHP"/>
</dbReference>
<feature type="domain" description="Calcineurin-like phosphoesterase" evidence="1">
    <location>
        <begin position="3"/>
        <end position="70"/>
    </location>
</feature>